<protein>
    <submittedName>
        <fullName evidence="2">Uncharacterized protein</fullName>
    </submittedName>
</protein>
<evidence type="ECO:0000313" key="2">
    <source>
        <dbReference type="EMBL" id="QFG67827.1"/>
    </source>
</evidence>
<dbReference type="KEGG" id="serw:FY030_03000"/>
<dbReference type="OrthoDB" id="9950605at2"/>
<keyword evidence="1" id="KW-0472">Membrane</keyword>
<reference evidence="2 3" key="1">
    <citation type="submission" date="2019-09" db="EMBL/GenBank/DDBJ databases">
        <title>Serinicoccus pratensis sp. nov., isolated from meadow soil.</title>
        <authorList>
            <person name="Zhang W."/>
        </authorList>
    </citation>
    <scope>NUCLEOTIDE SEQUENCE [LARGE SCALE GENOMIC DNA]</scope>
    <source>
        <strain evidence="2 3">W204</strain>
    </source>
</reference>
<accession>A0A5J6V2C3</accession>
<feature type="transmembrane region" description="Helical" evidence="1">
    <location>
        <begin position="112"/>
        <end position="137"/>
    </location>
</feature>
<dbReference type="EMBL" id="CP044427">
    <property type="protein sequence ID" value="QFG67827.1"/>
    <property type="molecule type" value="Genomic_DNA"/>
</dbReference>
<organism evidence="2 3">
    <name type="scientific">Ornithinimicrobium pratense</name>
    <dbReference type="NCBI Taxonomy" id="2593973"/>
    <lineage>
        <taxon>Bacteria</taxon>
        <taxon>Bacillati</taxon>
        <taxon>Actinomycetota</taxon>
        <taxon>Actinomycetes</taxon>
        <taxon>Micrococcales</taxon>
        <taxon>Ornithinimicrobiaceae</taxon>
        <taxon>Ornithinimicrobium</taxon>
    </lineage>
</organism>
<keyword evidence="1" id="KW-0812">Transmembrane</keyword>
<dbReference type="Proteomes" id="UP000326546">
    <property type="component" value="Chromosome"/>
</dbReference>
<keyword evidence="3" id="KW-1185">Reference proteome</keyword>
<name>A0A5J6V2C3_9MICO</name>
<feature type="transmembrane region" description="Helical" evidence="1">
    <location>
        <begin position="24"/>
        <end position="47"/>
    </location>
</feature>
<dbReference type="AlphaFoldDB" id="A0A5J6V2C3"/>
<evidence type="ECO:0000313" key="3">
    <source>
        <dbReference type="Proteomes" id="UP000326546"/>
    </source>
</evidence>
<proteinExistence type="predicted"/>
<gene>
    <name evidence="2" type="ORF">FY030_03000</name>
</gene>
<dbReference type="RefSeq" id="WP_158060219.1">
    <property type="nucleotide sequence ID" value="NZ_CP044427.1"/>
</dbReference>
<feature type="transmembrane region" description="Helical" evidence="1">
    <location>
        <begin position="84"/>
        <end position="106"/>
    </location>
</feature>
<evidence type="ECO:0000256" key="1">
    <source>
        <dbReference type="SAM" id="Phobius"/>
    </source>
</evidence>
<keyword evidence="1" id="KW-1133">Transmembrane helix</keyword>
<sequence length="163" mass="16337">MTSSSAEARSSTGSTTRSSPTRLMLLWAVPAGLAITLVGALAAWLVVDGMAALSALVGGVLSLGVFGLGIVAIRGLLSGPGQIVMSGAFFVFLVQLALTAGVLFLLSRSEQVSLMALGLTFIAVGLSVQVGTVVGALRARVSVDVDSSTSSVSVTPTTKGADR</sequence>
<feature type="transmembrane region" description="Helical" evidence="1">
    <location>
        <begin position="53"/>
        <end position="77"/>
    </location>
</feature>